<dbReference type="SUPFAM" id="SSF103515">
    <property type="entry name" value="Autotransporter"/>
    <property type="match status" value="1"/>
</dbReference>
<evidence type="ECO:0000259" key="1">
    <source>
        <dbReference type="Pfam" id="PF13568"/>
    </source>
</evidence>
<feature type="domain" description="Outer membrane protein beta-barrel" evidence="1">
    <location>
        <begin position="31"/>
        <end position="196"/>
    </location>
</feature>
<sequence>MKKKNNILSAILARQIALMTVCIIGLSGTMQAQQIETMKRTQWGVKAAMNIASLHFNASKGESESSKSFVGGAVGLTFTYAFDSHWRIHSGVELSLKGFTADETGGSRTLTAKAAYVQVPVMGGYALEFGKWTFEPRMGAFFAYGVAGKYSVSGGGESRQTFGDKLLNPFDAGLTFGLHVDNGKFAFGIGTEMGLAEANGKNFTVSGGTMHMHNTFFSVGYLF</sequence>
<protein>
    <recommendedName>
        <fullName evidence="1">Outer membrane protein beta-barrel domain-containing protein</fullName>
    </recommendedName>
</protein>
<proteinExistence type="predicted"/>
<evidence type="ECO:0000313" key="2">
    <source>
        <dbReference type="EMBL" id="VFB13791.1"/>
    </source>
</evidence>
<evidence type="ECO:0000313" key="3">
    <source>
        <dbReference type="Proteomes" id="UP000396835"/>
    </source>
</evidence>
<dbReference type="Pfam" id="PF13568">
    <property type="entry name" value="OMP_b-brl_2"/>
    <property type="match status" value="1"/>
</dbReference>
<organism evidence="2 3">
    <name type="scientific">Prevotella heparinolytica</name>
    <dbReference type="NCBI Taxonomy" id="28113"/>
    <lineage>
        <taxon>Bacteria</taxon>
        <taxon>Pseudomonadati</taxon>
        <taxon>Bacteroidota</taxon>
        <taxon>Bacteroidia</taxon>
        <taxon>Bacteroidales</taxon>
        <taxon>Bacteroidaceae</taxon>
        <taxon>Bacteroides</taxon>
    </lineage>
</organism>
<dbReference type="Proteomes" id="UP000396835">
    <property type="component" value="Unassembled WGS sequence"/>
</dbReference>
<dbReference type="AlphaFoldDB" id="A0A449I2W6"/>
<name>A0A449I2W6_9BACE</name>
<reference evidence="2 3" key="1">
    <citation type="submission" date="2019-02" db="EMBL/GenBank/DDBJ databases">
        <authorList>
            <consortium name="Pathogen Informatics"/>
        </authorList>
    </citation>
    <scope>NUCLEOTIDE SEQUENCE [LARGE SCALE GENOMIC DNA]</scope>
    <source>
        <strain evidence="2 3">3012STDY7078512</strain>
    </source>
</reference>
<dbReference type="InterPro" id="IPR025665">
    <property type="entry name" value="Beta-barrel_OMP_2"/>
</dbReference>
<dbReference type="InterPro" id="IPR036709">
    <property type="entry name" value="Autotransporte_beta_dom_sf"/>
</dbReference>
<gene>
    <name evidence="2" type="ORF">NCTC7812_01319</name>
</gene>
<dbReference type="EMBL" id="CAACYH010000004">
    <property type="protein sequence ID" value="VFB13791.1"/>
    <property type="molecule type" value="Genomic_DNA"/>
</dbReference>
<dbReference type="RefSeq" id="WP_165483503.1">
    <property type="nucleotide sequence ID" value="NZ_CAACYH010000004.1"/>
</dbReference>
<accession>A0A449I2W6</accession>